<reference evidence="1 2" key="1">
    <citation type="submission" date="2018-05" db="EMBL/GenBank/DDBJ databases">
        <title>Genome sequencing and assembly of the regulated plant pathogen Lachnellula willkommii and related sister species for the development of diagnostic species identification markers.</title>
        <authorList>
            <person name="Giroux E."/>
            <person name="Bilodeau G."/>
        </authorList>
    </citation>
    <scope>NUCLEOTIDE SEQUENCE [LARGE SCALE GENOMIC DNA]</scope>
    <source>
        <strain evidence="1 2">CBS 268.59</strain>
    </source>
</reference>
<accession>A0A8T9CAE9</accession>
<proteinExistence type="predicted"/>
<keyword evidence="2" id="KW-1185">Reference proteome</keyword>
<sequence>LQDITNASFPNTHASRYRNVYVLMLKWADEDPNLPVSYEVSKLQDIFVNVYWFETEVWDIPNEDYHDRVNQKILGFKRMRSDSQDDLKIVYYGGHGKLTRNRSLAWTKYDLPHLISEDPKRPTVKWGDIQGVLEEARSDVLLFLDCCHSGTLNTNEGKGITELISSCDFRPISNGVGPFSFTTALMIELLDMAKYLHFSVLDLYRNIYSRTQGRMPEDGRERHPAPVNRLLTNDRTFRQTIQLSVRPQPNPIRISHPVHPIPLTKKDSIKHDSVKPHLALAVRLDDSFTKGHLPTEQFAEWLRLSPGLISYSLHRSEDGYFPES</sequence>
<protein>
    <submittedName>
        <fullName evidence="1">Uncharacterized protein</fullName>
    </submittedName>
</protein>
<evidence type="ECO:0000313" key="2">
    <source>
        <dbReference type="Proteomes" id="UP000469558"/>
    </source>
</evidence>
<dbReference type="AlphaFoldDB" id="A0A8T9CAE9"/>
<name>A0A8T9CAE9_9HELO</name>
<gene>
    <name evidence="1" type="ORF">LSUE1_G005315</name>
</gene>
<comment type="caution">
    <text evidence="1">The sequence shown here is derived from an EMBL/GenBank/DDBJ whole genome shotgun (WGS) entry which is preliminary data.</text>
</comment>
<evidence type="ECO:0000313" key="1">
    <source>
        <dbReference type="EMBL" id="TVY80770.1"/>
    </source>
</evidence>
<dbReference type="OrthoDB" id="4760831at2759"/>
<organism evidence="1 2">
    <name type="scientific">Lachnellula suecica</name>
    <dbReference type="NCBI Taxonomy" id="602035"/>
    <lineage>
        <taxon>Eukaryota</taxon>
        <taxon>Fungi</taxon>
        <taxon>Dikarya</taxon>
        <taxon>Ascomycota</taxon>
        <taxon>Pezizomycotina</taxon>
        <taxon>Leotiomycetes</taxon>
        <taxon>Helotiales</taxon>
        <taxon>Lachnaceae</taxon>
        <taxon>Lachnellula</taxon>
    </lineage>
</organism>
<dbReference type="Proteomes" id="UP000469558">
    <property type="component" value="Unassembled WGS sequence"/>
</dbReference>
<feature type="non-terminal residue" evidence="1">
    <location>
        <position position="1"/>
    </location>
</feature>
<dbReference type="EMBL" id="QGMK01000615">
    <property type="protein sequence ID" value="TVY80770.1"/>
    <property type="molecule type" value="Genomic_DNA"/>
</dbReference>